<dbReference type="SUPFAM" id="SSF52418">
    <property type="entry name" value="Nucleoside phosphorylase/phosphoribosyltransferase catalytic domain"/>
    <property type="match status" value="1"/>
</dbReference>
<evidence type="ECO:0000256" key="8">
    <source>
        <dbReference type="HAMAP-Rule" id="MF_00211"/>
    </source>
</evidence>
<dbReference type="GO" id="GO:0005829">
    <property type="term" value="C:cytosol"/>
    <property type="evidence" value="ECO:0007669"/>
    <property type="project" value="TreeGrafter"/>
</dbReference>
<keyword evidence="4 8" id="KW-0328">Glycosyltransferase</keyword>
<feature type="binding site" evidence="8">
    <location>
        <position position="158"/>
    </location>
    <ligand>
        <name>anthranilate</name>
        <dbReference type="ChEBI" id="CHEBI:16567"/>
        <label>2</label>
    </ligand>
</feature>
<dbReference type="AlphaFoldDB" id="A0A833E0D4"/>
<evidence type="ECO:0000313" key="11">
    <source>
        <dbReference type="EMBL" id="HIP84842.1"/>
    </source>
</evidence>
<dbReference type="InterPro" id="IPR035902">
    <property type="entry name" value="Nuc_phospho_transferase"/>
</dbReference>
<dbReference type="InterPro" id="IPR017459">
    <property type="entry name" value="Glycosyl_Trfase_fam3_N_dom"/>
</dbReference>
<dbReference type="GO" id="GO:0000162">
    <property type="term" value="P:L-tryptophan biosynthetic process"/>
    <property type="evidence" value="ECO:0007669"/>
    <property type="project" value="UniProtKB-UniRule"/>
</dbReference>
<dbReference type="InterPro" id="IPR000312">
    <property type="entry name" value="Glycosyl_Trfase_fam3"/>
</dbReference>
<feature type="binding site" evidence="8">
    <location>
        <position position="217"/>
    </location>
    <ligand>
        <name>Mg(2+)</name>
        <dbReference type="ChEBI" id="CHEBI:18420"/>
        <label>2</label>
    </ligand>
</feature>
<proteinExistence type="inferred from homology"/>
<gene>
    <name evidence="8 11" type="primary">trpD</name>
    <name evidence="11" type="ORF">EYH15_05075</name>
    <name evidence="12" type="ORF">EYH21_00160</name>
</gene>
<dbReference type="EC" id="2.4.2.18" evidence="2 8"/>
<comment type="caution">
    <text evidence="8">Lacks conserved residue(s) required for the propagation of feature annotation.</text>
</comment>
<dbReference type="PANTHER" id="PTHR43285:SF2">
    <property type="entry name" value="ANTHRANILATE PHOSPHORIBOSYLTRANSFERASE"/>
    <property type="match status" value="1"/>
</dbReference>
<sequence length="328" mass="36185">MLSKIVEGHDLTFEEAYNLFNRLLEESDIRIGAYLTALQTKGVTAQEIGGFARAMRDRAIKVDLGRGLLDTCGTGGDRSSTINVSTAVSIILSTFTKVAKHGNVSVTSKSGSADVLRALGIEIDIPVEEAERMIEEKNFVFLFAPRYHPALKRIMPVRRALGIRTIFNILGPLTNPADPDYQVVGVNSLDLVEKVAEALRLLGVKRALVVHGDGLDELNPRGPSKVCEVVGNKMEMYTLYPEDFGLERTRIIPCNSPEESAERIVKVLSGKLNEDRNFIVLNAAAALYICGRASDYREAVEMINNAIDSGKVLGKLEEIRKYSRYIKQ</sequence>
<feature type="binding site" evidence="8">
    <location>
        <begin position="83"/>
        <end position="86"/>
    </location>
    <ligand>
        <name>5-phospho-alpha-D-ribose 1-diphosphate</name>
        <dbReference type="ChEBI" id="CHEBI:58017"/>
    </ligand>
</feature>
<evidence type="ECO:0000256" key="4">
    <source>
        <dbReference type="ARBA" id="ARBA00022676"/>
    </source>
</evidence>
<feature type="binding site" evidence="8">
    <location>
        <position position="73"/>
    </location>
    <ligand>
        <name>anthranilate</name>
        <dbReference type="ChEBI" id="CHEBI:16567"/>
        <label>1</label>
    </ligand>
</feature>
<evidence type="ECO:0000256" key="3">
    <source>
        <dbReference type="ARBA" id="ARBA00022605"/>
    </source>
</evidence>
<dbReference type="GO" id="GO:0000287">
    <property type="term" value="F:magnesium ion binding"/>
    <property type="evidence" value="ECO:0007669"/>
    <property type="project" value="UniProtKB-UniRule"/>
</dbReference>
<feature type="binding site" evidence="8">
    <location>
        <position position="103"/>
    </location>
    <ligand>
        <name>anthranilate</name>
        <dbReference type="ChEBI" id="CHEBI:16567"/>
        <label>1</label>
    </ligand>
</feature>
<dbReference type="PANTHER" id="PTHR43285">
    <property type="entry name" value="ANTHRANILATE PHOSPHORIBOSYLTRANSFERASE"/>
    <property type="match status" value="1"/>
</dbReference>
<keyword evidence="8" id="KW-0479">Metal-binding</keyword>
<reference evidence="11" key="1">
    <citation type="journal article" date="2020" name="ISME J.">
        <title>Gammaproteobacteria mediating utilization of methyl-, sulfur- and petroleum organic compounds in deep ocean hydrothermal plumes.</title>
        <authorList>
            <person name="Zhou Z."/>
            <person name="Liu Y."/>
            <person name="Pan J."/>
            <person name="Cron B.R."/>
            <person name="Toner B.M."/>
            <person name="Anantharaman K."/>
            <person name="Breier J.A."/>
            <person name="Dick G.J."/>
            <person name="Li M."/>
        </authorList>
    </citation>
    <scope>NUCLEOTIDE SEQUENCE</scope>
    <source>
        <strain evidence="11">SZUA-1453</strain>
        <strain evidence="12">SZUA-1471</strain>
    </source>
</reference>
<dbReference type="InterPro" id="IPR036320">
    <property type="entry name" value="Glycosyl_Trfase_fam3_N_dom_sf"/>
</dbReference>
<feature type="binding site" evidence="8">
    <location>
        <position position="73"/>
    </location>
    <ligand>
        <name>5-phospho-alpha-D-ribose 1-diphosphate</name>
        <dbReference type="ChEBI" id="CHEBI:58017"/>
    </ligand>
</feature>
<keyword evidence="8" id="KW-0460">Magnesium</keyword>
<comment type="similarity">
    <text evidence="8">Belongs to the anthranilate phosphoribosyltransferase family.</text>
</comment>
<comment type="pathway">
    <text evidence="1 8">Amino-acid biosynthesis; L-tryptophan biosynthesis; L-tryptophan from chorismate: step 2/5.</text>
</comment>
<evidence type="ECO:0000256" key="6">
    <source>
        <dbReference type="ARBA" id="ARBA00022822"/>
    </source>
</evidence>
<comment type="function">
    <text evidence="8">Catalyzes the transfer of the phosphoribosyl group of 5-phosphorylribose-1-pyrophosphate (PRPP) to anthranilate to yield N-(5'-phosphoribosyl)-anthranilate (PRA).</text>
</comment>
<protein>
    <recommendedName>
        <fullName evidence="2 8">Anthranilate phosphoribosyltransferase</fullName>
        <ecNumber evidence="2 8">2.4.2.18</ecNumber>
    </recommendedName>
</protein>
<feature type="binding site" evidence="8">
    <location>
        <position position="81"/>
    </location>
    <ligand>
        <name>5-phospho-alpha-D-ribose 1-diphosphate</name>
        <dbReference type="ChEBI" id="CHEBI:58017"/>
    </ligand>
</feature>
<dbReference type="InterPro" id="IPR005940">
    <property type="entry name" value="Anthranilate_Pribosyl_Tfrase"/>
</dbReference>
<comment type="cofactor">
    <cofactor evidence="8">
        <name>Mg(2+)</name>
        <dbReference type="ChEBI" id="CHEBI:18420"/>
    </cofactor>
    <text evidence="8">Binds 2 magnesium ions per monomer.</text>
</comment>
<dbReference type="FunFam" id="3.40.1030.10:FF:000002">
    <property type="entry name" value="Anthranilate phosphoribosyltransferase"/>
    <property type="match status" value="1"/>
</dbReference>
<dbReference type="HAMAP" id="MF_00211">
    <property type="entry name" value="TrpD"/>
    <property type="match status" value="1"/>
</dbReference>
<dbReference type="GO" id="GO:0004048">
    <property type="term" value="F:anthranilate phosphoribosyltransferase activity"/>
    <property type="evidence" value="ECO:0007669"/>
    <property type="project" value="UniProtKB-UniRule"/>
</dbReference>
<comment type="subunit">
    <text evidence="8">Homodimer.</text>
</comment>
<dbReference type="Gene3D" id="1.20.970.10">
    <property type="entry name" value="Transferase, Pyrimidine Nucleoside Phosphorylase, Chain C"/>
    <property type="match status" value="1"/>
</dbReference>
<evidence type="ECO:0000256" key="7">
    <source>
        <dbReference type="ARBA" id="ARBA00023141"/>
    </source>
</evidence>
<feature type="binding site" evidence="8">
    <location>
        <position position="85"/>
    </location>
    <ligand>
        <name>Mg(2+)</name>
        <dbReference type="ChEBI" id="CHEBI:18420"/>
        <label>1</label>
    </ligand>
</feature>
<evidence type="ECO:0000256" key="2">
    <source>
        <dbReference type="ARBA" id="ARBA00011948"/>
    </source>
</evidence>
<keyword evidence="7 8" id="KW-0057">Aromatic amino acid biosynthesis</keyword>
<evidence type="ECO:0000259" key="9">
    <source>
        <dbReference type="Pfam" id="PF00591"/>
    </source>
</evidence>
<feature type="domain" description="Glycosyl transferase family 3" evidence="9">
    <location>
        <begin position="68"/>
        <end position="311"/>
    </location>
</feature>
<evidence type="ECO:0000313" key="13">
    <source>
        <dbReference type="Proteomes" id="UP000643554"/>
    </source>
</evidence>
<feature type="binding site" evidence="8">
    <location>
        <position position="112"/>
    </location>
    <ligand>
        <name>5-phospho-alpha-D-ribose 1-diphosphate</name>
        <dbReference type="ChEBI" id="CHEBI:58017"/>
    </ligand>
</feature>
<organism evidence="11 13">
    <name type="scientific">Methanothermococcus okinawensis</name>
    <dbReference type="NCBI Taxonomy" id="155863"/>
    <lineage>
        <taxon>Archaea</taxon>
        <taxon>Methanobacteriati</taxon>
        <taxon>Methanobacteriota</taxon>
        <taxon>Methanomada group</taxon>
        <taxon>Methanococci</taxon>
        <taxon>Methanococcales</taxon>
        <taxon>Methanococcaceae</taxon>
        <taxon>Methanothermococcus</taxon>
    </lineage>
</organism>
<feature type="binding site" evidence="8">
    <location>
        <begin position="100"/>
        <end position="108"/>
    </location>
    <ligand>
        <name>5-phospho-alpha-D-ribose 1-diphosphate</name>
        <dbReference type="ChEBI" id="CHEBI:58017"/>
    </ligand>
</feature>
<feature type="binding site" evidence="8">
    <location>
        <position position="217"/>
    </location>
    <ligand>
        <name>Mg(2+)</name>
        <dbReference type="ChEBI" id="CHEBI:18420"/>
        <label>1</label>
    </ligand>
</feature>
<keyword evidence="3 8" id="KW-0028">Amino-acid biosynthesis</keyword>
<evidence type="ECO:0000259" key="10">
    <source>
        <dbReference type="Pfam" id="PF02885"/>
    </source>
</evidence>
<dbReference type="EMBL" id="DQUO01000001">
    <property type="protein sequence ID" value="HIP90704.1"/>
    <property type="molecule type" value="Genomic_DNA"/>
</dbReference>
<dbReference type="Pfam" id="PF00591">
    <property type="entry name" value="Glycos_transf_3"/>
    <property type="match status" value="1"/>
</dbReference>
<evidence type="ECO:0000256" key="1">
    <source>
        <dbReference type="ARBA" id="ARBA00004907"/>
    </source>
</evidence>
<evidence type="ECO:0000313" key="12">
    <source>
        <dbReference type="EMBL" id="HIP90704.1"/>
    </source>
</evidence>
<comment type="caution">
    <text evidence="11">The sequence shown here is derived from an EMBL/GenBank/DDBJ whole genome shotgun (WGS) entry which is preliminary data.</text>
</comment>
<dbReference type="Pfam" id="PF02885">
    <property type="entry name" value="Glycos_trans_3N"/>
    <property type="match status" value="1"/>
</dbReference>
<dbReference type="SUPFAM" id="SSF47648">
    <property type="entry name" value="Nucleoside phosphorylase/phosphoribosyltransferase N-terminal domain"/>
    <property type="match status" value="1"/>
</dbReference>
<name>A0A833E0D4_9EURY</name>
<dbReference type="EMBL" id="DQUI01000084">
    <property type="protein sequence ID" value="HIP84842.1"/>
    <property type="molecule type" value="Genomic_DNA"/>
</dbReference>
<feature type="binding site" evidence="8">
    <location>
        <position position="216"/>
    </location>
    <ligand>
        <name>Mg(2+)</name>
        <dbReference type="ChEBI" id="CHEBI:18420"/>
        <label>2</label>
    </ligand>
</feature>
<feature type="domain" description="Glycosyl transferase family 3 N-terminal" evidence="10">
    <location>
        <begin position="2"/>
        <end position="59"/>
    </location>
</feature>
<dbReference type="Gene3D" id="3.40.1030.10">
    <property type="entry name" value="Nucleoside phosphorylase/phosphoribosyltransferase catalytic domain"/>
    <property type="match status" value="1"/>
</dbReference>
<dbReference type="Proteomes" id="UP000643554">
    <property type="component" value="Unassembled WGS sequence"/>
</dbReference>
<keyword evidence="6 8" id="KW-0822">Tryptophan biosynthesis</keyword>
<feature type="binding site" evidence="8">
    <location>
        <begin position="76"/>
        <end position="77"/>
    </location>
    <ligand>
        <name>5-phospho-alpha-D-ribose 1-diphosphate</name>
        <dbReference type="ChEBI" id="CHEBI:58017"/>
    </ligand>
</feature>
<dbReference type="Proteomes" id="UP000618343">
    <property type="component" value="Unassembled WGS sequence"/>
</dbReference>
<dbReference type="NCBIfam" id="TIGR01245">
    <property type="entry name" value="trpD"/>
    <property type="match status" value="1"/>
</dbReference>
<keyword evidence="5 8" id="KW-0808">Transferase</keyword>
<accession>A0A833E0D4</accession>
<comment type="catalytic activity">
    <reaction evidence="8">
        <text>N-(5-phospho-beta-D-ribosyl)anthranilate + diphosphate = 5-phospho-alpha-D-ribose 1-diphosphate + anthranilate</text>
        <dbReference type="Rhea" id="RHEA:11768"/>
        <dbReference type="ChEBI" id="CHEBI:16567"/>
        <dbReference type="ChEBI" id="CHEBI:18277"/>
        <dbReference type="ChEBI" id="CHEBI:33019"/>
        <dbReference type="ChEBI" id="CHEBI:58017"/>
        <dbReference type="EC" id="2.4.2.18"/>
    </reaction>
</comment>
<dbReference type="UniPathway" id="UPA00035">
    <property type="reaction ID" value="UER00041"/>
</dbReference>
<evidence type="ECO:0000256" key="5">
    <source>
        <dbReference type="ARBA" id="ARBA00022679"/>
    </source>
</evidence>